<accession>A0AAV5BY66</accession>
<reference evidence="3" key="1">
    <citation type="journal article" date="2018" name="DNA Res.">
        <title>Multiple hybrid de novo genome assembly of finger millet, an orphan allotetraploid crop.</title>
        <authorList>
            <person name="Hatakeyama M."/>
            <person name="Aluri S."/>
            <person name="Balachadran M.T."/>
            <person name="Sivarajan S.R."/>
            <person name="Patrignani A."/>
            <person name="Gruter S."/>
            <person name="Poveda L."/>
            <person name="Shimizu-Inatsugi R."/>
            <person name="Baeten J."/>
            <person name="Francoijs K.J."/>
            <person name="Nataraja K.N."/>
            <person name="Reddy Y.A.N."/>
            <person name="Phadnis S."/>
            <person name="Ravikumar R.L."/>
            <person name="Schlapbach R."/>
            <person name="Sreeman S.M."/>
            <person name="Shimizu K.K."/>
        </authorList>
    </citation>
    <scope>NUCLEOTIDE SEQUENCE</scope>
</reference>
<organism evidence="3 4">
    <name type="scientific">Eleusine coracana subsp. coracana</name>
    <dbReference type="NCBI Taxonomy" id="191504"/>
    <lineage>
        <taxon>Eukaryota</taxon>
        <taxon>Viridiplantae</taxon>
        <taxon>Streptophyta</taxon>
        <taxon>Embryophyta</taxon>
        <taxon>Tracheophyta</taxon>
        <taxon>Spermatophyta</taxon>
        <taxon>Magnoliopsida</taxon>
        <taxon>Liliopsida</taxon>
        <taxon>Poales</taxon>
        <taxon>Poaceae</taxon>
        <taxon>PACMAD clade</taxon>
        <taxon>Chloridoideae</taxon>
        <taxon>Cynodonteae</taxon>
        <taxon>Eleusininae</taxon>
        <taxon>Eleusine</taxon>
    </lineage>
</organism>
<dbReference type="PANTHER" id="PTHR33831:SF4">
    <property type="entry name" value="GPI-ANCHORED PROTEIN"/>
    <property type="match status" value="1"/>
</dbReference>
<name>A0AAV5BY66_ELECO</name>
<dbReference type="InterPro" id="IPR040336">
    <property type="entry name" value="At1g61900-like"/>
</dbReference>
<dbReference type="AlphaFoldDB" id="A0AAV5BY66"/>
<dbReference type="Pfam" id="PF19160">
    <property type="entry name" value="SPARK"/>
    <property type="match status" value="1"/>
</dbReference>
<reference evidence="3" key="2">
    <citation type="submission" date="2021-12" db="EMBL/GenBank/DDBJ databases">
        <title>Resequencing data analysis of finger millet.</title>
        <authorList>
            <person name="Hatakeyama M."/>
            <person name="Aluri S."/>
            <person name="Balachadran M.T."/>
            <person name="Sivarajan S.R."/>
            <person name="Poveda L."/>
            <person name="Shimizu-Inatsugi R."/>
            <person name="Schlapbach R."/>
            <person name="Sreeman S.M."/>
            <person name="Shimizu K.K."/>
        </authorList>
    </citation>
    <scope>NUCLEOTIDE SEQUENCE</scope>
</reference>
<protein>
    <recommendedName>
        <fullName evidence="5">SPARK domain-containing protein</fullName>
    </recommendedName>
</protein>
<proteinExistence type="predicted"/>
<evidence type="ECO:0000313" key="3">
    <source>
        <dbReference type="EMBL" id="GJM91318.1"/>
    </source>
</evidence>
<dbReference type="PANTHER" id="PTHR33831">
    <property type="entry name" value="GPI-ANCHORED PROTEIN"/>
    <property type="match status" value="1"/>
</dbReference>
<dbReference type="GO" id="GO:0005886">
    <property type="term" value="C:plasma membrane"/>
    <property type="evidence" value="ECO:0007669"/>
    <property type="project" value="TreeGrafter"/>
</dbReference>
<dbReference type="InterPro" id="IPR059003">
    <property type="entry name" value="At1g61900_C"/>
</dbReference>
<sequence>MEKASPSPSRSESFSRGGGWLRSKARVAPSLEHLGESFNSSTASFIDMDPAELFSMRWTSDNDSGLPLLAGAVDDLLLHPCDEPSGIARDDAGISTSASSPAFFHSAQSTPASASCSGSRRSKPRTLMATRRLLLRYLRFLAPLCRKARSLAPRPGTATTTPARRSASSVYSAAAAEHWCHGNADTAVRDAILYCKKSFTAPRVERAHLAAATCCCELVSPPPRAPQGILRHLPAAAAAPLRARPLGAEIRPGTDWFRFLAVWLCSSQHVLSKKTTLEPKDKFLLSDPPIGLFDPIDISPSVVPRIPNPVEPLSPMYPNYNTSYNPVLTGKCHVNFSALSYIMEKTASDCSIPLAPLVADVICCPQVNSLMHIFQAAYGSGNDTLVLNQASSNACFSDIMSILASKGANTNIPELCTLRPSNLTDASCPVKDISSFEKIVNVSKLLGACSSVDPLKECCRPVCQPAIAEAAIHISSGGANMFGSSSLPGSAADIDVVTDCKGVVQAWLSMKLSSEDANSAFRVLSGCKVNKVCPLEFDEPSSVVKACGKTSSTSSCCAALHSYIGTRQKQIFVTNLQAINCATMFGSMLQKAGVADNIYDLCDIDLKDFSLQAFGQQGQCQSTIFIGYDPEFSSYTLIPTFMNKAEIGFAMTARTSRTGIGVLLPFVFFTTISI</sequence>
<feature type="domain" description="SPARK" evidence="1">
    <location>
        <begin position="329"/>
        <end position="476"/>
    </location>
</feature>
<dbReference type="InterPro" id="IPR043891">
    <property type="entry name" value="SPARK"/>
</dbReference>
<evidence type="ECO:0000259" key="1">
    <source>
        <dbReference type="Pfam" id="PF19160"/>
    </source>
</evidence>
<dbReference type="Pfam" id="PF26584">
    <property type="entry name" value="At1g61900"/>
    <property type="match status" value="1"/>
</dbReference>
<evidence type="ECO:0008006" key="5">
    <source>
        <dbReference type="Google" id="ProtNLM"/>
    </source>
</evidence>
<evidence type="ECO:0000259" key="2">
    <source>
        <dbReference type="Pfam" id="PF26584"/>
    </source>
</evidence>
<gene>
    <name evidence="3" type="primary">ga07680</name>
    <name evidence="3" type="ORF">PR202_ga07680</name>
</gene>
<feature type="domain" description="At1g61900-like C-terminal" evidence="2">
    <location>
        <begin position="531"/>
        <end position="603"/>
    </location>
</feature>
<comment type="caution">
    <text evidence="3">The sequence shown here is derived from an EMBL/GenBank/DDBJ whole genome shotgun (WGS) entry which is preliminary data.</text>
</comment>
<dbReference type="EMBL" id="BQKI01000003">
    <property type="protein sequence ID" value="GJM91318.1"/>
    <property type="molecule type" value="Genomic_DNA"/>
</dbReference>
<dbReference type="Proteomes" id="UP001054889">
    <property type="component" value="Unassembled WGS sequence"/>
</dbReference>
<keyword evidence="4" id="KW-1185">Reference proteome</keyword>
<evidence type="ECO:0000313" key="4">
    <source>
        <dbReference type="Proteomes" id="UP001054889"/>
    </source>
</evidence>